<feature type="transmembrane region" description="Helical" evidence="9">
    <location>
        <begin position="240"/>
        <end position="260"/>
    </location>
</feature>
<evidence type="ECO:0000313" key="11">
    <source>
        <dbReference type="Proteomes" id="UP001516400"/>
    </source>
</evidence>
<keyword evidence="5" id="KW-0378">Hydrolase</keyword>
<organism evidence="10 11">
    <name type="scientific">Cryptolaemus montrouzieri</name>
    <dbReference type="NCBI Taxonomy" id="559131"/>
    <lineage>
        <taxon>Eukaryota</taxon>
        <taxon>Metazoa</taxon>
        <taxon>Ecdysozoa</taxon>
        <taxon>Arthropoda</taxon>
        <taxon>Hexapoda</taxon>
        <taxon>Insecta</taxon>
        <taxon>Pterygota</taxon>
        <taxon>Neoptera</taxon>
        <taxon>Endopterygota</taxon>
        <taxon>Coleoptera</taxon>
        <taxon>Polyphaga</taxon>
        <taxon>Cucujiformia</taxon>
        <taxon>Coccinelloidea</taxon>
        <taxon>Coccinellidae</taxon>
        <taxon>Scymninae</taxon>
        <taxon>Scymnini</taxon>
        <taxon>Cryptolaemus</taxon>
    </lineage>
</organism>
<evidence type="ECO:0000256" key="9">
    <source>
        <dbReference type="SAM" id="Phobius"/>
    </source>
</evidence>
<dbReference type="InterPro" id="IPR029058">
    <property type="entry name" value="AB_hydrolase_fold"/>
</dbReference>
<evidence type="ECO:0000256" key="5">
    <source>
        <dbReference type="ARBA" id="ARBA00022801"/>
    </source>
</evidence>
<reference evidence="10 11" key="1">
    <citation type="journal article" date="2021" name="BMC Biol.">
        <title>Horizontally acquired antibacterial genes associated with adaptive radiation of ladybird beetles.</title>
        <authorList>
            <person name="Li H.S."/>
            <person name="Tang X.F."/>
            <person name="Huang Y.H."/>
            <person name="Xu Z.Y."/>
            <person name="Chen M.L."/>
            <person name="Du X.Y."/>
            <person name="Qiu B.Y."/>
            <person name="Chen P.T."/>
            <person name="Zhang W."/>
            <person name="Slipinski A."/>
            <person name="Escalona H.E."/>
            <person name="Waterhouse R.M."/>
            <person name="Zwick A."/>
            <person name="Pang H."/>
        </authorList>
    </citation>
    <scope>NUCLEOTIDE SEQUENCE [LARGE SCALE GENOMIC DNA]</scope>
    <source>
        <strain evidence="10">SYSU2018</strain>
    </source>
</reference>
<dbReference type="Proteomes" id="UP001516400">
    <property type="component" value="Unassembled WGS sequence"/>
</dbReference>
<evidence type="ECO:0000256" key="2">
    <source>
        <dbReference type="ARBA" id="ARBA00008300"/>
    </source>
</evidence>
<dbReference type="GO" id="GO:0005811">
    <property type="term" value="C:lipid droplet"/>
    <property type="evidence" value="ECO:0007669"/>
    <property type="project" value="UniProtKB-SubCell"/>
</dbReference>
<sequence length="285" mass="33411">MQEAFVNINNIPTKVVTVGRWITEKPEKDEDKIILIIPGNPGVTGFYKKFMQILYEKHQCPVWIISHTGHDRNRQKAIEGLFPRPLGLEEQVKQKITFIEEYVPQNANLHIIAHSIGGYMTLELLKEPKIEKRIAQTYLLFPTIEDMIGTTNGKFLYNYIRHIVSVVVFLAWFFTILPKIVSVNLLKFYMFLVNMPANTRDPVMTLIHPKILEQVFYLAYRELEQVNERDNENIKKICTGSIFCMEKMMVGIIRIVAIILRKIFHKSMQRCQSMNILLFFMKMKK</sequence>
<dbReference type="PANTHER" id="PTHR13390">
    <property type="entry name" value="LIPASE"/>
    <property type="match status" value="1"/>
</dbReference>
<feature type="transmembrane region" description="Helical" evidence="9">
    <location>
        <begin position="163"/>
        <end position="186"/>
    </location>
</feature>
<gene>
    <name evidence="10" type="ORF">HHI36_014023</name>
</gene>
<accession>A0ABD2N1L0</accession>
<dbReference type="GO" id="GO:0004771">
    <property type="term" value="F:sterol ester esterase activity"/>
    <property type="evidence" value="ECO:0007669"/>
    <property type="project" value="UniProtKB-EC"/>
</dbReference>
<evidence type="ECO:0000256" key="8">
    <source>
        <dbReference type="ARBA" id="ARBA00049527"/>
    </source>
</evidence>
<dbReference type="Pfam" id="PF10230">
    <property type="entry name" value="LIDHydrolase"/>
    <property type="match status" value="1"/>
</dbReference>
<evidence type="ECO:0000256" key="6">
    <source>
        <dbReference type="ARBA" id="ARBA00031924"/>
    </source>
</evidence>
<comment type="caution">
    <text evidence="10">The sequence shown here is derived from an EMBL/GenBank/DDBJ whole genome shotgun (WGS) entry which is preliminary data.</text>
</comment>
<keyword evidence="9" id="KW-0812">Transmembrane</keyword>
<comment type="similarity">
    <text evidence="2">Belongs to the AB hydrolase superfamily. LDAH family.</text>
</comment>
<comment type="catalytic activity">
    <reaction evidence="8">
        <text>a cholesterol ester + H2O = cholesterol + a fatty acid + H(+)</text>
        <dbReference type="Rhea" id="RHEA:36403"/>
        <dbReference type="ChEBI" id="CHEBI:15377"/>
        <dbReference type="ChEBI" id="CHEBI:15378"/>
        <dbReference type="ChEBI" id="CHEBI:16113"/>
        <dbReference type="ChEBI" id="CHEBI:17002"/>
        <dbReference type="ChEBI" id="CHEBI:28868"/>
        <dbReference type="EC" id="3.1.1.13"/>
    </reaction>
    <physiologicalReaction direction="left-to-right" evidence="8">
        <dbReference type="Rhea" id="RHEA:36404"/>
    </physiologicalReaction>
</comment>
<keyword evidence="4" id="KW-0551">Lipid droplet</keyword>
<name>A0ABD2N1L0_9CUCU</name>
<dbReference type="InterPro" id="IPR019363">
    <property type="entry name" value="LDAH"/>
</dbReference>
<dbReference type="PANTHER" id="PTHR13390:SF0">
    <property type="entry name" value="LIPID DROPLET-ASSOCIATED HYDROLASE"/>
    <property type="match status" value="1"/>
</dbReference>
<dbReference type="EC" id="3.1.1.13" evidence="7"/>
<evidence type="ECO:0000256" key="3">
    <source>
        <dbReference type="ARBA" id="ARBA00019242"/>
    </source>
</evidence>
<keyword evidence="11" id="KW-1185">Reference proteome</keyword>
<dbReference type="SUPFAM" id="SSF53474">
    <property type="entry name" value="alpha/beta-Hydrolases"/>
    <property type="match status" value="1"/>
</dbReference>
<keyword evidence="9" id="KW-0472">Membrane</keyword>
<comment type="subcellular location">
    <subcellularLocation>
        <location evidence="1">Lipid droplet</location>
    </subcellularLocation>
</comment>
<dbReference type="AlphaFoldDB" id="A0ABD2N1L0"/>
<proteinExistence type="inferred from homology"/>
<protein>
    <recommendedName>
        <fullName evidence="3">Lipid droplet-associated hydrolase</fullName>
        <ecNumber evidence="7">3.1.1.13</ecNumber>
    </recommendedName>
    <alternativeName>
        <fullName evidence="6">Lipid droplet-associated serine hydrolase</fullName>
    </alternativeName>
</protein>
<dbReference type="EMBL" id="JABFTP020000062">
    <property type="protein sequence ID" value="KAL3272551.1"/>
    <property type="molecule type" value="Genomic_DNA"/>
</dbReference>
<keyword evidence="9" id="KW-1133">Transmembrane helix</keyword>
<evidence type="ECO:0000256" key="4">
    <source>
        <dbReference type="ARBA" id="ARBA00022677"/>
    </source>
</evidence>
<dbReference type="Gene3D" id="3.40.50.1820">
    <property type="entry name" value="alpha/beta hydrolase"/>
    <property type="match status" value="1"/>
</dbReference>
<evidence type="ECO:0000256" key="7">
    <source>
        <dbReference type="ARBA" id="ARBA00039150"/>
    </source>
</evidence>
<evidence type="ECO:0000256" key="1">
    <source>
        <dbReference type="ARBA" id="ARBA00004502"/>
    </source>
</evidence>
<evidence type="ECO:0000313" key="10">
    <source>
        <dbReference type="EMBL" id="KAL3272551.1"/>
    </source>
</evidence>